<feature type="compositionally biased region" description="Low complexity" evidence="2">
    <location>
        <begin position="24"/>
        <end position="40"/>
    </location>
</feature>
<evidence type="ECO:0008006" key="5">
    <source>
        <dbReference type="Google" id="ProtNLM"/>
    </source>
</evidence>
<keyword evidence="4" id="KW-1185">Reference proteome</keyword>
<evidence type="ECO:0000256" key="1">
    <source>
        <dbReference type="ARBA" id="ARBA00010402"/>
    </source>
</evidence>
<feature type="region of interest" description="Disordered" evidence="2">
    <location>
        <begin position="1"/>
        <end position="93"/>
    </location>
</feature>
<accession>A0ABP0ZK07</accession>
<feature type="compositionally biased region" description="Polar residues" evidence="2">
    <location>
        <begin position="12"/>
        <end position="22"/>
    </location>
</feature>
<evidence type="ECO:0000313" key="4">
    <source>
        <dbReference type="Proteomes" id="UP001497383"/>
    </source>
</evidence>
<dbReference type="InterPro" id="IPR039301">
    <property type="entry name" value="Sip5/DA2"/>
</dbReference>
<dbReference type="GeneID" id="92207907"/>
<dbReference type="CDD" id="cd24139">
    <property type="entry name" value="SIP5-like"/>
    <property type="match status" value="1"/>
</dbReference>
<dbReference type="Proteomes" id="UP001497383">
    <property type="component" value="Chromosome 3"/>
</dbReference>
<gene>
    <name evidence="3" type="ORF">LODBEIA_P27110</name>
</gene>
<comment type="similarity">
    <text evidence="1">Belongs to the SIP5 family.</text>
</comment>
<dbReference type="PANTHER" id="PTHR31315:SF1">
    <property type="entry name" value="PROTEIN SIP5"/>
    <property type="match status" value="1"/>
</dbReference>
<evidence type="ECO:0000256" key="2">
    <source>
        <dbReference type="SAM" id="MobiDB-lite"/>
    </source>
</evidence>
<reference evidence="3 4" key="1">
    <citation type="submission" date="2024-03" db="EMBL/GenBank/DDBJ databases">
        <authorList>
            <person name="Brejova B."/>
        </authorList>
    </citation>
    <scope>NUCLEOTIDE SEQUENCE [LARGE SCALE GENOMIC DNA]</scope>
    <source>
        <strain evidence="3 4">CBS 14171</strain>
    </source>
</reference>
<dbReference type="EMBL" id="OZ022407">
    <property type="protein sequence ID" value="CAK9438487.1"/>
    <property type="molecule type" value="Genomic_DNA"/>
</dbReference>
<organism evidence="3 4">
    <name type="scientific">Lodderomyces beijingensis</name>
    <dbReference type="NCBI Taxonomy" id="1775926"/>
    <lineage>
        <taxon>Eukaryota</taxon>
        <taxon>Fungi</taxon>
        <taxon>Dikarya</taxon>
        <taxon>Ascomycota</taxon>
        <taxon>Saccharomycotina</taxon>
        <taxon>Pichiomycetes</taxon>
        <taxon>Debaryomycetaceae</taxon>
        <taxon>Candida/Lodderomyces clade</taxon>
        <taxon>Lodderomyces</taxon>
    </lineage>
</organism>
<sequence length="502" mass="55130">MGNVPAKESRSRSNSAVSTIHAGSSPNTYNTSTASSSNRGGAAGGGGSRQRRHTNSAATSGQASNSKSTPSSSDLRKRKRQEEKEQKQYYHYSQLVVRPEENVDGGYLAPFGTYKSNLDYDVDIVRSLIVNRQISPFFTPLQDFDESWTNEELAILLSQLPLHAFEEPTGLNDDENEEDDLDNHKIHKSSNYYKRQEEKAKLKSLIIKMKEIQKDEENKYLEYKKRGHSQCPSKDLSLKLYRHPSECPICFLYYPSHLNVSRCCLQPICTECFVQIKRLDPHPPHDDPSNQQAGEQPHSLISEPASCPYCAMPDFGVTYEPPIDIHTGIGGIAPGDYKTVSAIAEDESASAITDGDGDGDEDSTGGSPSPSSKVPKGNFDSPTSPPPASSMVSKVLKKKAIKRRSSVAATAPGVTTIDIIRPDWEVNLNSARHKLARKAAAATAIHASNLIIEGNTNNSRARSSTVGSNSGYAAVEQRMIEEAMRLSLLDEEERRRKADRGS</sequence>
<evidence type="ECO:0000313" key="3">
    <source>
        <dbReference type="EMBL" id="CAK9438487.1"/>
    </source>
</evidence>
<dbReference type="PANTHER" id="PTHR31315">
    <property type="entry name" value="PROTEIN SIP5"/>
    <property type="match status" value="1"/>
</dbReference>
<dbReference type="RefSeq" id="XP_066829649.1">
    <property type="nucleotide sequence ID" value="XM_066972741.1"/>
</dbReference>
<feature type="compositionally biased region" description="Polar residues" evidence="2">
    <location>
        <begin position="55"/>
        <end position="73"/>
    </location>
</feature>
<feature type="region of interest" description="Disordered" evidence="2">
    <location>
        <begin position="350"/>
        <end position="392"/>
    </location>
</feature>
<name>A0ABP0ZK07_9ASCO</name>
<proteinExistence type="inferred from homology"/>
<protein>
    <recommendedName>
        <fullName evidence="5">Protein SIP5</fullName>
    </recommendedName>
</protein>